<feature type="transmembrane region" description="Helical" evidence="6">
    <location>
        <begin position="21"/>
        <end position="41"/>
    </location>
</feature>
<protein>
    <submittedName>
        <fullName evidence="8">Uncharacterized membrane-anchored protein YitT, contains DUF161 and DUF2179 domains</fullName>
    </submittedName>
</protein>
<gene>
    <name evidence="8" type="ORF">SAMN05421677_103197</name>
</gene>
<evidence type="ECO:0000256" key="4">
    <source>
        <dbReference type="ARBA" id="ARBA00022989"/>
    </source>
</evidence>
<evidence type="ECO:0000313" key="8">
    <source>
        <dbReference type="EMBL" id="SDO19590.1"/>
    </source>
</evidence>
<dbReference type="InterPro" id="IPR019264">
    <property type="entry name" value="DUF2179"/>
</dbReference>
<feature type="transmembrane region" description="Helical" evidence="6">
    <location>
        <begin position="93"/>
        <end position="111"/>
    </location>
</feature>
<dbReference type="PANTHER" id="PTHR33545:SF9">
    <property type="entry name" value="UPF0750 MEMBRANE PROTEIN YITE"/>
    <property type="match status" value="1"/>
</dbReference>
<reference evidence="9" key="1">
    <citation type="submission" date="2016-10" db="EMBL/GenBank/DDBJ databases">
        <authorList>
            <person name="Varghese N."/>
            <person name="Submissions S."/>
        </authorList>
    </citation>
    <scope>NUCLEOTIDE SEQUENCE [LARGE SCALE GENOMIC DNA]</scope>
    <source>
        <strain evidence="9">CGMCC 1.3703</strain>
    </source>
</reference>
<evidence type="ECO:0000256" key="5">
    <source>
        <dbReference type="ARBA" id="ARBA00023136"/>
    </source>
</evidence>
<name>A0A1H0HKF2_HALAD</name>
<accession>A0A1H0HKF2</accession>
<dbReference type="Pfam" id="PF10035">
    <property type="entry name" value="DUF2179"/>
    <property type="match status" value="1"/>
</dbReference>
<evidence type="ECO:0000256" key="6">
    <source>
        <dbReference type="SAM" id="Phobius"/>
    </source>
</evidence>
<dbReference type="PIRSF" id="PIRSF006483">
    <property type="entry name" value="Membrane_protein_YitT"/>
    <property type="match status" value="1"/>
</dbReference>
<dbReference type="InterPro" id="IPR003740">
    <property type="entry name" value="YitT"/>
</dbReference>
<dbReference type="OrthoDB" id="1758221at2"/>
<dbReference type="AlphaFoldDB" id="A0A1H0HKF2"/>
<keyword evidence="5 6" id="KW-0472">Membrane</keyword>
<dbReference type="STRING" id="240303.SAMN05421677_103197"/>
<comment type="subcellular location">
    <subcellularLocation>
        <location evidence="1">Cell membrane</location>
        <topology evidence="1">Multi-pass membrane protein</topology>
    </subcellularLocation>
</comment>
<dbReference type="Pfam" id="PF02588">
    <property type="entry name" value="YitT_membrane"/>
    <property type="match status" value="1"/>
</dbReference>
<evidence type="ECO:0000256" key="3">
    <source>
        <dbReference type="ARBA" id="ARBA00022692"/>
    </source>
</evidence>
<dbReference type="Gene3D" id="3.30.70.120">
    <property type="match status" value="1"/>
</dbReference>
<dbReference type="PANTHER" id="PTHR33545">
    <property type="entry name" value="UPF0750 MEMBRANE PROTEIN YITT-RELATED"/>
    <property type="match status" value="1"/>
</dbReference>
<dbReference type="Proteomes" id="UP000198860">
    <property type="component" value="Unassembled WGS sequence"/>
</dbReference>
<dbReference type="InterPro" id="IPR051461">
    <property type="entry name" value="UPF0750_membrane"/>
</dbReference>
<keyword evidence="2" id="KW-1003">Cell membrane</keyword>
<feature type="transmembrane region" description="Helical" evidence="6">
    <location>
        <begin position="157"/>
        <end position="179"/>
    </location>
</feature>
<dbReference type="EMBL" id="FNIZ01000003">
    <property type="protein sequence ID" value="SDO19590.1"/>
    <property type="molecule type" value="Genomic_DNA"/>
</dbReference>
<evidence type="ECO:0000313" key="9">
    <source>
        <dbReference type="Proteomes" id="UP000198860"/>
    </source>
</evidence>
<feature type="transmembrane region" description="Helical" evidence="6">
    <location>
        <begin position="117"/>
        <end position="136"/>
    </location>
</feature>
<evidence type="ECO:0000259" key="7">
    <source>
        <dbReference type="Pfam" id="PF10035"/>
    </source>
</evidence>
<feature type="domain" description="DUF2179" evidence="7">
    <location>
        <begin position="231"/>
        <end position="285"/>
    </location>
</feature>
<keyword evidence="3 6" id="KW-0812">Transmembrane</keyword>
<proteinExistence type="predicted"/>
<feature type="transmembrane region" description="Helical" evidence="6">
    <location>
        <begin position="68"/>
        <end position="86"/>
    </location>
</feature>
<sequence length="291" mass="31095">MMMMAKKYRREPMPPALRQTLDYGLVILGSFFVALAFNLFLLPNNIASGGVAGVSTITKGVFGWEPGVVQWVLNIPLFIMGVVILGKNFGLKSFVGTVTLPLFVLMTSEMAPATPNPLLGAIFGGMGVGLGLGIVFRGRASTGGIDLAAQVLHKFTHLPLGISVALLDGMIVLTSAIVFSLEEGLYALIGLFATSRTIDFVQVGLNTSKNVMIITEDVDEVRSAIFEQIDRGVTVLSGAGGYTDRERRVVMCVVQQNEFIKLTQTVKTVDPGAFVVAMNATEVLGEGFKTT</sequence>
<dbReference type="InterPro" id="IPR015867">
    <property type="entry name" value="N-reg_PII/ATP_PRibTrfase_C"/>
</dbReference>
<dbReference type="GO" id="GO:0005886">
    <property type="term" value="C:plasma membrane"/>
    <property type="evidence" value="ECO:0007669"/>
    <property type="project" value="UniProtKB-SubCell"/>
</dbReference>
<keyword evidence="9" id="KW-1185">Reference proteome</keyword>
<evidence type="ECO:0000256" key="1">
    <source>
        <dbReference type="ARBA" id="ARBA00004651"/>
    </source>
</evidence>
<organism evidence="8 9">
    <name type="scientific">Halobacillus aidingensis</name>
    <dbReference type="NCBI Taxonomy" id="240303"/>
    <lineage>
        <taxon>Bacteria</taxon>
        <taxon>Bacillati</taxon>
        <taxon>Bacillota</taxon>
        <taxon>Bacilli</taxon>
        <taxon>Bacillales</taxon>
        <taxon>Bacillaceae</taxon>
        <taxon>Halobacillus</taxon>
    </lineage>
</organism>
<evidence type="ECO:0000256" key="2">
    <source>
        <dbReference type="ARBA" id="ARBA00022475"/>
    </source>
</evidence>
<dbReference type="CDD" id="cd16380">
    <property type="entry name" value="YitT_C"/>
    <property type="match status" value="1"/>
</dbReference>
<keyword evidence="4 6" id="KW-1133">Transmembrane helix</keyword>